<dbReference type="EMBL" id="GANO01004715">
    <property type="protein sequence ID" value="JAB55156.1"/>
    <property type="molecule type" value="mRNA"/>
</dbReference>
<dbReference type="GO" id="GO:0005634">
    <property type="term" value="C:nucleus"/>
    <property type="evidence" value="ECO:0007669"/>
    <property type="project" value="UniProtKB-SubCell"/>
</dbReference>
<dbReference type="CDD" id="cd04301">
    <property type="entry name" value="NAT_SF"/>
    <property type="match status" value="1"/>
</dbReference>
<feature type="region of interest" description="Disordered" evidence="10">
    <location>
        <begin position="155"/>
        <end position="203"/>
    </location>
</feature>
<evidence type="ECO:0000256" key="9">
    <source>
        <dbReference type="ARBA" id="ARBA00023315"/>
    </source>
</evidence>
<evidence type="ECO:0000259" key="11">
    <source>
        <dbReference type="Pfam" id="PF13878"/>
    </source>
</evidence>
<feature type="region of interest" description="Disordered" evidence="10">
    <location>
        <begin position="443"/>
        <end position="466"/>
    </location>
</feature>
<protein>
    <submittedName>
        <fullName evidence="13">Putative eco</fullName>
    </submittedName>
</protein>
<feature type="compositionally biased region" description="Polar residues" evidence="10">
    <location>
        <begin position="23"/>
        <end position="32"/>
    </location>
</feature>
<evidence type="ECO:0000256" key="8">
    <source>
        <dbReference type="ARBA" id="ARBA00023306"/>
    </source>
</evidence>
<evidence type="ECO:0000256" key="3">
    <source>
        <dbReference type="ARBA" id="ARBA00022679"/>
    </source>
</evidence>
<comment type="similarity">
    <text evidence="2">Belongs to the acetyltransferase family. ECO subfamily.</text>
</comment>
<dbReference type="GO" id="GO:0000785">
    <property type="term" value="C:chromatin"/>
    <property type="evidence" value="ECO:0007669"/>
    <property type="project" value="TreeGrafter"/>
</dbReference>
<keyword evidence="4" id="KW-0479">Metal-binding</keyword>
<organism evidence="13">
    <name type="scientific">Corethrella appendiculata</name>
    <dbReference type="NCBI Taxonomy" id="1370023"/>
    <lineage>
        <taxon>Eukaryota</taxon>
        <taxon>Metazoa</taxon>
        <taxon>Ecdysozoa</taxon>
        <taxon>Arthropoda</taxon>
        <taxon>Hexapoda</taxon>
        <taxon>Insecta</taxon>
        <taxon>Pterygota</taxon>
        <taxon>Neoptera</taxon>
        <taxon>Endopterygota</taxon>
        <taxon>Diptera</taxon>
        <taxon>Nematocera</taxon>
        <taxon>Culicoidea</taxon>
        <taxon>Chaoboridae</taxon>
        <taxon>Corethrella</taxon>
    </lineage>
</organism>
<feature type="region of interest" description="Disordered" evidence="10">
    <location>
        <begin position="1"/>
        <end position="32"/>
    </location>
</feature>
<keyword evidence="5" id="KW-0863">Zinc-finger</keyword>
<evidence type="ECO:0000256" key="10">
    <source>
        <dbReference type="SAM" id="MobiDB-lite"/>
    </source>
</evidence>
<evidence type="ECO:0000256" key="1">
    <source>
        <dbReference type="ARBA" id="ARBA00004123"/>
    </source>
</evidence>
<feature type="region of interest" description="Disordered" evidence="10">
    <location>
        <begin position="281"/>
        <end position="369"/>
    </location>
</feature>
<accession>U5ELX5</accession>
<keyword evidence="7" id="KW-0539">Nucleus</keyword>
<dbReference type="GO" id="GO:0061733">
    <property type="term" value="F:protein-lysine-acetyltransferase activity"/>
    <property type="evidence" value="ECO:0007669"/>
    <property type="project" value="TreeGrafter"/>
</dbReference>
<dbReference type="PANTHER" id="PTHR45884">
    <property type="entry name" value="N-ACETYLTRANSFERASE ECO"/>
    <property type="match status" value="1"/>
</dbReference>
<feature type="compositionally biased region" description="Basic and acidic residues" evidence="10">
    <location>
        <begin position="181"/>
        <end position="192"/>
    </location>
</feature>
<dbReference type="InterPro" id="IPR028005">
    <property type="entry name" value="AcTrfase_ESCO_Znf_dom"/>
</dbReference>
<evidence type="ECO:0000256" key="7">
    <source>
        <dbReference type="ARBA" id="ARBA00023242"/>
    </source>
</evidence>
<dbReference type="InterPro" id="IPR028009">
    <property type="entry name" value="ESCO_Acetyltransf_dom"/>
</dbReference>
<evidence type="ECO:0000256" key="6">
    <source>
        <dbReference type="ARBA" id="ARBA00022833"/>
    </source>
</evidence>
<keyword evidence="8" id="KW-0131">Cell cycle</keyword>
<feature type="compositionally biased region" description="Acidic residues" evidence="10">
    <location>
        <begin position="342"/>
        <end position="367"/>
    </location>
</feature>
<feature type="compositionally biased region" description="Polar residues" evidence="10">
    <location>
        <begin position="326"/>
        <end position="340"/>
    </location>
</feature>
<keyword evidence="3" id="KW-0808">Transferase</keyword>
<evidence type="ECO:0000256" key="5">
    <source>
        <dbReference type="ARBA" id="ARBA00022771"/>
    </source>
</evidence>
<sequence>LSDRKRSLFMHNEDSDLGPMSPLQFSSSPLKYGNNRSPLKGVNKLRTSFRNAFAVDSDSEHDMDNRFNNFDRYEILSDPNNKENNIIDEDTRLSFGGGKSAINNKSPIIKNFVISLHDIRRNVIDEENSNSLSHLMTVDCNLFDKKEEILRTPGVSNVDKSKEPNKLHRKSATDVVKTKTKINETDDSASEKEDGDSSTAKSTLKARTSLSFNGFSAKSFYSNNDDFIPKPFSTNNKPVNKVKVKRLNFNRRRSVLSPIHKQPKLGRRSGKNMYGMINKGVFHNISRQKKKKSLPLPSPRTEQSRSNAKTKVFENLTKKSCESDESSIGDTSNLNISVPNFTDDEDEETSSENEEDEAEEQKDDENVNDNQMNQRKFFKSGGAKHIKTQYRIGNNMTATLNAKGKLVLTKKKSSSKKRRRKSIFDEDLDFETPVSDIDNIISNLNNTQESDTEKDTSMEPASEMPSLKLTEIINLHSQMIYKDEENTPSTSHAFKESGLFPIFNKEQRNDGLENATEKSSIFQPSAAKRQKLMWNATGLNQYQIDAGQKNFGAKQCIECGLIYSVHEAEDEIIHQNYHKSLQILKFPGWKNEYVVLEVLDWGVSGLIICVSALDAKTKLQKLDEILKMVDLELGYIKVTELMPKSIVYLAIARSLILGVCVVHPLKSANRRVVMEGIEGIGCCTLETYPVRCGISRIWVSPQYRRHGVAQHLYNAVKRNFIFGDFLTDDEIAFSSPTEDGCEFAKNVTKREDFLIYQ</sequence>
<feature type="non-terminal residue" evidence="13">
    <location>
        <position position="1"/>
    </location>
</feature>
<feature type="compositionally biased region" description="Polar residues" evidence="10">
    <location>
        <begin position="300"/>
        <end position="309"/>
    </location>
</feature>
<evidence type="ECO:0000259" key="12">
    <source>
        <dbReference type="Pfam" id="PF13880"/>
    </source>
</evidence>
<evidence type="ECO:0000256" key="4">
    <source>
        <dbReference type="ARBA" id="ARBA00022723"/>
    </source>
</evidence>
<name>U5ELX5_9DIPT</name>
<dbReference type="Pfam" id="PF13878">
    <property type="entry name" value="zf-C2H2_3"/>
    <property type="match status" value="1"/>
</dbReference>
<dbReference type="SUPFAM" id="SSF55729">
    <property type="entry name" value="Acyl-CoA N-acyltransferases (Nat)"/>
    <property type="match status" value="1"/>
</dbReference>
<keyword evidence="6" id="KW-0862">Zinc</keyword>
<keyword evidence="9" id="KW-0012">Acyltransferase</keyword>
<dbReference type="GO" id="GO:0007064">
    <property type="term" value="P:mitotic sister chromatid cohesion"/>
    <property type="evidence" value="ECO:0007669"/>
    <property type="project" value="TreeGrafter"/>
</dbReference>
<feature type="domain" description="N-acetyltransferase ESCO acetyl-transferase" evidence="12">
    <location>
        <begin position="688"/>
        <end position="756"/>
    </location>
</feature>
<reference evidence="13" key="1">
    <citation type="journal article" date="2014" name="Insect Biochem. Mol. Biol.">
        <title>An insight into the sialome of the frog biting fly, Corethrella appendiculata.</title>
        <authorList>
            <person name="Ribeiro J.M.C."/>
            <person name="Chagas A.C."/>
            <person name="Pham V.M."/>
            <person name="Lounibos L.P."/>
            <person name="Calvo E."/>
        </authorList>
    </citation>
    <scope>NUCLEOTIDE SEQUENCE</scope>
    <source>
        <tissue evidence="13">Salivary glands</tissue>
    </source>
</reference>
<evidence type="ECO:0000313" key="13">
    <source>
        <dbReference type="EMBL" id="JAB55156.1"/>
    </source>
</evidence>
<dbReference type="Pfam" id="PF13880">
    <property type="entry name" value="Acetyltransf_13"/>
    <property type="match status" value="1"/>
</dbReference>
<dbReference type="InterPro" id="IPR016181">
    <property type="entry name" value="Acyl_CoA_acyltransferase"/>
</dbReference>
<feature type="compositionally biased region" description="Basic and acidic residues" evidence="10">
    <location>
        <begin position="1"/>
        <end position="14"/>
    </location>
</feature>
<dbReference type="PANTHER" id="PTHR45884:SF2">
    <property type="entry name" value="N-ACETYLTRANSFERASE ECO"/>
    <property type="match status" value="1"/>
</dbReference>
<feature type="domain" description="N-acetyltransferase ESCO zinc-finger" evidence="11">
    <location>
        <begin position="541"/>
        <end position="579"/>
    </location>
</feature>
<dbReference type="GO" id="GO:0008270">
    <property type="term" value="F:zinc ion binding"/>
    <property type="evidence" value="ECO:0007669"/>
    <property type="project" value="UniProtKB-KW"/>
</dbReference>
<evidence type="ECO:0000256" key="2">
    <source>
        <dbReference type="ARBA" id="ARBA00005816"/>
    </source>
</evidence>
<comment type="subcellular location">
    <subcellularLocation>
        <location evidence="1">Nucleus</location>
    </subcellularLocation>
</comment>
<proteinExistence type="evidence at transcript level"/>
<dbReference type="AlphaFoldDB" id="U5ELX5"/>